<dbReference type="InterPro" id="IPR018357">
    <property type="entry name" value="Hexapep_transf_CS"/>
</dbReference>
<dbReference type="AlphaFoldDB" id="A0A9D9INB5"/>
<accession>A0A9D9INB5</accession>
<evidence type="ECO:0000256" key="2">
    <source>
        <dbReference type="ARBA" id="ARBA00022679"/>
    </source>
</evidence>
<dbReference type="Gene3D" id="2.160.10.10">
    <property type="entry name" value="Hexapeptide repeat proteins"/>
    <property type="match status" value="1"/>
</dbReference>
<evidence type="ECO:0000256" key="4">
    <source>
        <dbReference type="ARBA" id="ARBA00023315"/>
    </source>
</evidence>
<dbReference type="SMART" id="SM01266">
    <property type="entry name" value="Mac"/>
    <property type="match status" value="1"/>
</dbReference>
<dbReference type="PANTHER" id="PTHR43017">
    <property type="entry name" value="GALACTOSIDE O-ACETYLTRANSFERASE"/>
    <property type="match status" value="1"/>
</dbReference>
<protein>
    <recommendedName>
        <fullName evidence="5">Acetyltransferase</fullName>
        <ecNumber evidence="5">2.3.1.-</ecNumber>
    </recommendedName>
</protein>
<dbReference type="Pfam" id="PF12464">
    <property type="entry name" value="Mac"/>
    <property type="match status" value="1"/>
</dbReference>
<dbReference type="InterPro" id="IPR011004">
    <property type="entry name" value="Trimer_LpxA-like_sf"/>
</dbReference>
<proteinExistence type="inferred from homology"/>
<dbReference type="InterPro" id="IPR024688">
    <property type="entry name" value="Mac_dom"/>
</dbReference>
<evidence type="ECO:0000256" key="3">
    <source>
        <dbReference type="ARBA" id="ARBA00022737"/>
    </source>
</evidence>
<evidence type="ECO:0000259" key="6">
    <source>
        <dbReference type="SMART" id="SM01266"/>
    </source>
</evidence>
<dbReference type="FunFam" id="2.160.10.10:FF:000008">
    <property type="entry name" value="Maltose O-acetyltransferase"/>
    <property type="match status" value="1"/>
</dbReference>
<keyword evidence="3" id="KW-0677">Repeat</keyword>
<gene>
    <name evidence="7" type="ORF">IAB88_00420</name>
</gene>
<comment type="similarity">
    <text evidence="1 5">Belongs to the transferase hexapeptide repeat family.</text>
</comment>
<dbReference type="EMBL" id="JADIMC010000009">
    <property type="protein sequence ID" value="MBO8475440.1"/>
    <property type="molecule type" value="Genomic_DNA"/>
</dbReference>
<reference evidence="7" key="1">
    <citation type="submission" date="2020-10" db="EMBL/GenBank/DDBJ databases">
        <authorList>
            <person name="Gilroy R."/>
        </authorList>
    </citation>
    <scope>NUCLEOTIDE SEQUENCE</scope>
    <source>
        <strain evidence="7">6919</strain>
    </source>
</reference>
<dbReference type="SUPFAM" id="SSF51161">
    <property type="entry name" value="Trimeric LpxA-like enzymes"/>
    <property type="match status" value="1"/>
</dbReference>
<keyword evidence="4 5" id="KW-0012">Acyltransferase</keyword>
<keyword evidence="2 5" id="KW-0808">Transferase</keyword>
<name>A0A9D9INB5_9BACT</name>
<dbReference type="InterPro" id="IPR039369">
    <property type="entry name" value="LacA-like"/>
</dbReference>
<comment type="caution">
    <text evidence="7">The sequence shown here is derived from an EMBL/GenBank/DDBJ whole genome shotgun (WGS) entry which is preliminary data.</text>
</comment>
<dbReference type="Pfam" id="PF00132">
    <property type="entry name" value="Hexapep"/>
    <property type="match status" value="1"/>
</dbReference>
<dbReference type="GO" id="GO:0008870">
    <property type="term" value="F:galactoside O-acetyltransferase activity"/>
    <property type="evidence" value="ECO:0007669"/>
    <property type="project" value="TreeGrafter"/>
</dbReference>
<evidence type="ECO:0000313" key="8">
    <source>
        <dbReference type="Proteomes" id="UP000823598"/>
    </source>
</evidence>
<dbReference type="CDD" id="cd03357">
    <property type="entry name" value="LbH_MAT_GAT"/>
    <property type="match status" value="1"/>
</dbReference>
<dbReference type="InterPro" id="IPR001451">
    <property type="entry name" value="Hexapep"/>
</dbReference>
<organism evidence="7 8">
    <name type="scientific">Candidatus Limisoma faecipullorum</name>
    <dbReference type="NCBI Taxonomy" id="2840854"/>
    <lineage>
        <taxon>Bacteria</taxon>
        <taxon>Pseudomonadati</taxon>
        <taxon>Bacteroidota</taxon>
        <taxon>Bacteroidia</taxon>
        <taxon>Bacteroidales</taxon>
        <taxon>Candidatus Limisoma</taxon>
    </lineage>
</organism>
<evidence type="ECO:0000256" key="1">
    <source>
        <dbReference type="ARBA" id="ARBA00007274"/>
    </source>
</evidence>
<evidence type="ECO:0000256" key="5">
    <source>
        <dbReference type="RuleBase" id="RU367021"/>
    </source>
</evidence>
<feature type="domain" description="Maltose/galactoside acetyltransferase" evidence="6">
    <location>
        <begin position="4"/>
        <end position="58"/>
    </location>
</feature>
<reference evidence="7" key="2">
    <citation type="journal article" date="2021" name="PeerJ">
        <title>Extensive microbial diversity within the chicken gut microbiome revealed by metagenomics and culture.</title>
        <authorList>
            <person name="Gilroy R."/>
            <person name="Ravi A."/>
            <person name="Getino M."/>
            <person name="Pursley I."/>
            <person name="Horton D.L."/>
            <person name="Alikhan N.F."/>
            <person name="Baker D."/>
            <person name="Gharbi K."/>
            <person name="Hall N."/>
            <person name="Watson M."/>
            <person name="Adriaenssens E.M."/>
            <person name="Foster-Nyarko E."/>
            <person name="Jarju S."/>
            <person name="Secka A."/>
            <person name="Antonio M."/>
            <person name="Oren A."/>
            <person name="Chaudhuri R.R."/>
            <person name="La Ragione R."/>
            <person name="Hildebrand F."/>
            <person name="Pallen M.J."/>
        </authorList>
    </citation>
    <scope>NUCLEOTIDE SEQUENCE</scope>
    <source>
        <strain evidence="7">6919</strain>
    </source>
</reference>
<dbReference type="EC" id="2.3.1.-" evidence="5"/>
<dbReference type="Proteomes" id="UP000823598">
    <property type="component" value="Unassembled WGS sequence"/>
</dbReference>
<sequence>MTEKEKAAKGLLYDANNDPELQREMLETHCRVAEYNNLPLNNFAERDKLLRTIINAGCNCTVISPFFCDYGYNITVGDNFFANVNLVVLDGAKVTIGNNVFVAPNVGIYTAGHPLDAERRNAGLEYARPVTIGDNVWIGAGVSILPGVTIGNNSVIGAGSVVVRDVPPYAVAVGNPCRVIRKIDDGGE</sequence>
<dbReference type="PANTHER" id="PTHR43017:SF1">
    <property type="entry name" value="ACETYLTRANSFERASE YJL218W-RELATED"/>
    <property type="match status" value="1"/>
</dbReference>
<dbReference type="PROSITE" id="PS00101">
    <property type="entry name" value="HEXAPEP_TRANSFERASES"/>
    <property type="match status" value="1"/>
</dbReference>
<evidence type="ECO:0000313" key="7">
    <source>
        <dbReference type="EMBL" id="MBO8475440.1"/>
    </source>
</evidence>